<dbReference type="InterPro" id="IPR024726">
    <property type="entry name" value="FhuF_C"/>
</dbReference>
<organism evidence="2 3">
    <name type="scientific">Blastococcus aurantiacus</name>
    <dbReference type="NCBI Taxonomy" id="1550231"/>
    <lineage>
        <taxon>Bacteria</taxon>
        <taxon>Bacillati</taxon>
        <taxon>Actinomycetota</taxon>
        <taxon>Actinomycetes</taxon>
        <taxon>Geodermatophilales</taxon>
        <taxon>Geodermatophilaceae</taxon>
        <taxon>Blastococcus</taxon>
    </lineage>
</organism>
<feature type="domain" description="Ferric siderophore reductase C-terminal" evidence="1">
    <location>
        <begin position="215"/>
        <end position="235"/>
    </location>
</feature>
<gene>
    <name evidence="2" type="ORF">SAMN05660662_2780</name>
</gene>
<proteinExistence type="predicted"/>
<name>A0A1G7MLY1_9ACTN</name>
<reference evidence="3" key="1">
    <citation type="submission" date="2016-10" db="EMBL/GenBank/DDBJ databases">
        <authorList>
            <person name="Varghese N."/>
            <person name="Submissions S."/>
        </authorList>
    </citation>
    <scope>NUCLEOTIDE SEQUENCE [LARGE SCALE GENOMIC DNA]</scope>
    <source>
        <strain evidence="3">DSM 44268</strain>
    </source>
</reference>
<keyword evidence="3" id="KW-1185">Reference proteome</keyword>
<protein>
    <submittedName>
        <fullName evidence="2">Ferric iron reductase protein FhuF, involved in iron transport</fullName>
    </submittedName>
</protein>
<dbReference type="STRING" id="1550231.SAMN05660662_2780"/>
<accession>A0A1G7MLY1</accession>
<dbReference type="AlphaFoldDB" id="A0A1G7MLY1"/>
<evidence type="ECO:0000313" key="2">
    <source>
        <dbReference type="EMBL" id="SDF62100.1"/>
    </source>
</evidence>
<dbReference type="Proteomes" id="UP000199406">
    <property type="component" value="Unassembled WGS sequence"/>
</dbReference>
<dbReference type="Pfam" id="PF11575">
    <property type="entry name" value="FhuF_C"/>
    <property type="match status" value="1"/>
</dbReference>
<dbReference type="EMBL" id="FNBT01000005">
    <property type="protein sequence ID" value="SDF62100.1"/>
    <property type="molecule type" value="Genomic_DNA"/>
</dbReference>
<evidence type="ECO:0000313" key="3">
    <source>
        <dbReference type="Proteomes" id="UP000199406"/>
    </source>
</evidence>
<evidence type="ECO:0000259" key="1">
    <source>
        <dbReference type="Pfam" id="PF11575"/>
    </source>
</evidence>
<sequence>MIPGTVGGRFRAAAGQTGRVQTPDQDAVVRRLPGAGALGLLVPPGAALVPADRLADPAWTARVLEARAPRRPVDRRVLATVWWYSASSVLVTPPLAGLVAGIPLSARLADLTVALLPGEVPIAALATAGAPYPADDLRASLAAVVAAVAEAGGVRERPLWAIATDSLANRLLDLGRAAGDPAASTDRARALAEAIGAPLPVPRYEDVGGARFTRRASCCLLYELPSGSMCTSCPRRPPGERRALLERAARRW</sequence>
<dbReference type="GO" id="GO:0051537">
    <property type="term" value="F:2 iron, 2 sulfur cluster binding"/>
    <property type="evidence" value="ECO:0007669"/>
    <property type="project" value="InterPro"/>
</dbReference>